<keyword evidence="2" id="KW-0597">Phosphoprotein</keyword>
<evidence type="ECO:0000313" key="5">
    <source>
        <dbReference type="Proteomes" id="UP000001402"/>
    </source>
</evidence>
<dbReference type="AlphaFoldDB" id="E6VQ47"/>
<dbReference type="SUPFAM" id="SSF47336">
    <property type="entry name" value="ACP-like"/>
    <property type="match status" value="1"/>
</dbReference>
<dbReference type="Proteomes" id="UP000001402">
    <property type="component" value="Chromosome"/>
</dbReference>
<accession>E6VQ47</accession>
<dbReference type="Pfam" id="PF00550">
    <property type="entry name" value="PP-binding"/>
    <property type="match status" value="1"/>
</dbReference>
<dbReference type="Gene3D" id="1.10.1200.10">
    <property type="entry name" value="ACP-like"/>
    <property type="match status" value="1"/>
</dbReference>
<gene>
    <name evidence="4" type="ordered locus">Rpdx1_2126</name>
</gene>
<dbReference type="Gene3D" id="3.40.50.1000">
    <property type="entry name" value="HAD superfamily/HAD-like"/>
    <property type="match status" value="1"/>
</dbReference>
<dbReference type="InterPro" id="IPR036412">
    <property type="entry name" value="HAD-like_sf"/>
</dbReference>
<dbReference type="PROSITE" id="PS00012">
    <property type="entry name" value="PHOSPHOPANTETHEINE"/>
    <property type="match status" value="1"/>
</dbReference>
<dbReference type="InterPro" id="IPR023214">
    <property type="entry name" value="HAD_sf"/>
</dbReference>
<sequence>MNINVYGDLEARGLDRCFDYWAQQLGLEWRFSYGSIVTFLAEASVDQRSDDSAWDCIFIEPDELSKALMDLLSVLNSNRRLVFLLSPRRAGPRDEEMLLRAREDLQAANVTLDILDGRDTAELYNCSAIHRSGSGDTPYSAEFFAAIATATVRRIAVVEGVAGPPIKLIAVDADHTLWSGACGEDEIANLALGDAHLTLQRFLLDQQKRGVLLALCSHAARADLEAAFTTLPMLIRVDDFLIIAGEGRAKSASLASIAAELAIAHSAILMIDDNPAQCHEISSALPGVTTLLFEANAALKLNHIWRLDPVARTQEDERRNQFYIEQRERKVHLKHFAERSDFFSSIDQKVTVRAASKAALPRVEQLSRRCNQFHNDGRRWPLVSIKRYLDGGGHCLVVELSDRFGDLGIVAAMLFVVKVDRIDVDLIAMSCRALDRDVEACVLGHLIGSYGSIGLHFKGGATGRNEAFLRFAASVAKGAAPSDLPSLSQIAKTLSATAYGWTRRTDHKDPTASPVAALATCQPDVGLAGRIFDIEAVTHNHSASLILSAMRSARSAVSSNSSLPATIRDAMATILRHDRLGLDDSFFDVGGDSLMAVDVLTELEQLFGVMIPLTILFDTAFTPNDIATEIQCILTTMPPVAQMS</sequence>
<dbReference type="NCBIfam" id="TIGR01686">
    <property type="entry name" value="FkbH"/>
    <property type="match status" value="1"/>
</dbReference>
<dbReference type="eggNOG" id="COG3882">
    <property type="taxonomic scope" value="Bacteria"/>
</dbReference>
<dbReference type="SUPFAM" id="SSF56784">
    <property type="entry name" value="HAD-like"/>
    <property type="match status" value="1"/>
</dbReference>
<evidence type="ECO:0000259" key="3">
    <source>
        <dbReference type="PROSITE" id="PS50075"/>
    </source>
</evidence>
<evidence type="ECO:0000256" key="2">
    <source>
        <dbReference type="ARBA" id="ARBA00022553"/>
    </source>
</evidence>
<dbReference type="InterPro" id="IPR006162">
    <property type="entry name" value="Ppantetheine_attach_site"/>
</dbReference>
<dbReference type="InterPro" id="IPR036736">
    <property type="entry name" value="ACP-like_sf"/>
</dbReference>
<dbReference type="KEGG" id="rpx:Rpdx1_2126"/>
<dbReference type="InterPro" id="IPR010037">
    <property type="entry name" value="FkbH_domain"/>
</dbReference>
<protein>
    <submittedName>
        <fullName evidence="4">FkbH like protein</fullName>
    </submittedName>
</protein>
<dbReference type="NCBIfam" id="TIGR01681">
    <property type="entry name" value="HAD-SF-IIIC"/>
    <property type="match status" value="1"/>
</dbReference>
<organism evidence="4 5">
    <name type="scientific">Rhodopseudomonas palustris (strain DX-1)</name>
    <dbReference type="NCBI Taxonomy" id="652103"/>
    <lineage>
        <taxon>Bacteria</taxon>
        <taxon>Pseudomonadati</taxon>
        <taxon>Pseudomonadota</taxon>
        <taxon>Alphaproteobacteria</taxon>
        <taxon>Hyphomicrobiales</taxon>
        <taxon>Nitrobacteraceae</taxon>
        <taxon>Rhodopseudomonas</taxon>
    </lineage>
</organism>
<dbReference type="PROSITE" id="PS50075">
    <property type="entry name" value="CARRIER"/>
    <property type="match status" value="1"/>
</dbReference>
<evidence type="ECO:0000313" key="4">
    <source>
        <dbReference type="EMBL" id="ADU43724.1"/>
    </source>
</evidence>
<keyword evidence="1" id="KW-0596">Phosphopantetheine</keyword>
<dbReference type="InterPro" id="IPR009081">
    <property type="entry name" value="PP-bd_ACP"/>
</dbReference>
<evidence type="ECO:0000256" key="1">
    <source>
        <dbReference type="ARBA" id="ARBA00022450"/>
    </source>
</evidence>
<dbReference type="STRING" id="652103.Rpdx1_2126"/>
<dbReference type="EMBL" id="CP002418">
    <property type="protein sequence ID" value="ADU43724.1"/>
    <property type="molecule type" value="Genomic_DNA"/>
</dbReference>
<proteinExistence type="predicted"/>
<dbReference type="InterPro" id="IPR010033">
    <property type="entry name" value="HAD_SF_ppase_IIIC"/>
</dbReference>
<reference evidence="4" key="1">
    <citation type="submission" date="2010-12" db="EMBL/GenBank/DDBJ databases">
        <title>Complete sequence of Rhodopseudomonas palustris DX-1.</title>
        <authorList>
            <consortium name="US DOE Joint Genome Institute"/>
            <person name="Lucas S."/>
            <person name="Copeland A."/>
            <person name="Lapidus A."/>
            <person name="Cheng J.-F."/>
            <person name="Goodwin L."/>
            <person name="Pitluck S."/>
            <person name="Misra M."/>
            <person name="Chertkov O."/>
            <person name="Detter J.C."/>
            <person name="Han C."/>
            <person name="Tapia R."/>
            <person name="Land M."/>
            <person name="Hauser L."/>
            <person name="Kyrpides N."/>
            <person name="Ivanova N."/>
            <person name="Ovchinnikova G."/>
            <person name="Logan B."/>
            <person name="Oda Y."/>
            <person name="Harwood C."/>
            <person name="Woyke T."/>
        </authorList>
    </citation>
    <scope>NUCLEOTIDE SEQUENCE [LARGE SCALE GENOMIC DNA]</scope>
    <source>
        <strain evidence="4">DX-1</strain>
    </source>
</reference>
<dbReference type="HOGENOM" id="CLU_018095_1_0_5"/>
<name>E6VQ47_RHOPX</name>
<feature type="domain" description="Carrier" evidence="3">
    <location>
        <begin position="558"/>
        <end position="634"/>
    </location>
</feature>
<dbReference type="OrthoDB" id="323926at2"/>